<dbReference type="PROSITE" id="PS51318">
    <property type="entry name" value="TAT"/>
    <property type="match status" value="1"/>
</dbReference>
<dbReference type="RefSeq" id="WP_230512808.1">
    <property type="nucleotide sequence ID" value="NZ_JAJITD010000018.1"/>
</dbReference>
<comment type="caution">
    <text evidence="1">The sequence shown here is derived from an EMBL/GenBank/DDBJ whole genome shotgun (WGS) entry which is preliminary data.</text>
</comment>
<keyword evidence="2" id="KW-1185">Reference proteome</keyword>
<proteinExistence type="predicted"/>
<sequence>MPSTAKSRSPLRVAASTTVPAGARVAATAAQAVSTSRRRFLRGTAGSAGALLAAGFGGSLLSACGGSLEADQPQTPRLASVSNFRDLGGAGAGYLTVDGKQMRRGVFYRANALTLSGTDAATLDKLGIVAVYDLRTPAEIARSADRLPLGATSSTLNVLGTPDFMTPALDTPEAAAGFMQAQARAYVTGGAQREAFGALLSALADGTGAQLFHSSAGKDRAGWVAALLLGIANVPLDVIMQDYLLSNVYLARSIAARTALLRAQQGEAVAMAETPLLTVDENYLQAGFDQVQASYGTMANYLTLGLGLSQTQVDSLRSRLVH</sequence>
<organism evidence="1 2">
    <name type="scientific">Paraburkholderia sejongensis</name>
    <dbReference type="NCBI Taxonomy" id="2886946"/>
    <lineage>
        <taxon>Bacteria</taxon>
        <taxon>Pseudomonadati</taxon>
        <taxon>Pseudomonadota</taxon>
        <taxon>Betaproteobacteria</taxon>
        <taxon>Burkholderiales</taxon>
        <taxon>Burkholderiaceae</taxon>
        <taxon>Paraburkholderia</taxon>
    </lineage>
</organism>
<dbReference type="InterPro" id="IPR029021">
    <property type="entry name" value="Prot-tyrosine_phosphatase-like"/>
</dbReference>
<dbReference type="Gene3D" id="3.90.190.10">
    <property type="entry name" value="Protein tyrosine phosphatase superfamily"/>
    <property type="match status" value="1"/>
</dbReference>
<evidence type="ECO:0000313" key="2">
    <source>
        <dbReference type="Proteomes" id="UP001431019"/>
    </source>
</evidence>
<reference evidence="1 2" key="1">
    <citation type="submission" date="2021-11" db="EMBL/GenBank/DDBJ databases">
        <authorList>
            <person name="Oh E.-T."/>
            <person name="Kim S.-B."/>
        </authorList>
    </citation>
    <scope>NUCLEOTIDE SEQUENCE [LARGE SCALE GENOMIC DNA]</scope>
    <source>
        <strain evidence="1 2">MMS20-SJTR3</strain>
    </source>
</reference>
<name>A0ABS8K3J5_9BURK</name>
<dbReference type="EMBL" id="JAJITD010000018">
    <property type="protein sequence ID" value="MCC8396478.1"/>
    <property type="molecule type" value="Genomic_DNA"/>
</dbReference>
<accession>A0ABS8K3J5</accession>
<dbReference type="InterPro" id="IPR026893">
    <property type="entry name" value="Tyr/Ser_Pase_IphP-type"/>
</dbReference>
<dbReference type="Proteomes" id="UP001431019">
    <property type="component" value="Unassembled WGS sequence"/>
</dbReference>
<dbReference type="Pfam" id="PF13350">
    <property type="entry name" value="Y_phosphatase3"/>
    <property type="match status" value="1"/>
</dbReference>
<dbReference type="SUPFAM" id="SSF52799">
    <property type="entry name" value="(Phosphotyrosine protein) phosphatases II"/>
    <property type="match status" value="1"/>
</dbReference>
<gene>
    <name evidence="1" type="ORF">LJ656_28195</name>
</gene>
<protein>
    <submittedName>
        <fullName evidence="1">Tyrosine-protein phosphatase</fullName>
    </submittedName>
</protein>
<dbReference type="InterPro" id="IPR006311">
    <property type="entry name" value="TAT_signal"/>
</dbReference>
<evidence type="ECO:0000313" key="1">
    <source>
        <dbReference type="EMBL" id="MCC8396478.1"/>
    </source>
</evidence>